<sequence length="373" mass="41993">MEEGGLAPSDCSKDSFRRLHGAQRRERLQGAREFIVDQWPPLRGHFANGSEVDPSRVTPRLEPLHADTWQSHLFRMAALTWSVPVSQGYGRRMRFLVWDESNGKLIGLIALADPVFNLAARDKHIGWTADDRRKRLAHVFDAYVLGALPPYSFLLGGKLVASLVGTREIRDAFARKYSGVRGLISGEVKPAALAMVTTSSALGRSSVYNRLRLESYRLFRSVGFTSGWGHFHIPDRLFAAMRDYLKAHGHPYAENHRYGDGPNWKLRAVRECLRLLGLNTDWLRHGIAREVFVCELAKNAQSFLAGRSKHPQYGGLPTVAEVAAAARSRWLEPRAARRPEFASWHREEIGALLDVPARVARSERTRELAAAER</sequence>
<organism evidence="1 2">
    <name type="scientific">Eiseniibacteriota bacterium</name>
    <dbReference type="NCBI Taxonomy" id="2212470"/>
    <lineage>
        <taxon>Bacteria</taxon>
        <taxon>Candidatus Eiseniibacteriota</taxon>
    </lineage>
</organism>
<evidence type="ECO:0000313" key="2">
    <source>
        <dbReference type="Proteomes" id="UP000316609"/>
    </source>
</evidence>
<dbReference type="Pfam" id="PF14236">
    <property type="entry name" value="DruA"/>
    <property type="match status" value="1"/>
</dbReference>
<comment type="caution">
    <text evidence="1">The sequence shown here is derived from an EMBL/GenBank/DDBJ whole genome shotgun (WGS) entry which is preliminary data.</text>
</comment>
<dbReference type="EMBL" id="VBOY01000005">
    <property type="protein sequence ID" value="TMQ68696.1"/>
    <property type="molecule type" value="Genomic_DNA"/>
</dbReference>
<reference evidence="1 2" key="1">
    <citation type="journal article" date="2019" name="Nat. Microbiol.">
        <title>Mediterranean grassland soil C-N compound turnover is dependent on rainfall and depth, and is mediated by genomically divergent microorganisms.</title>
        <authorList>
            <person name="Diamond S."/>
            <person name="Andeer P.F."/>
            <person name="Li Z."/>
            <person name="Crits-Christoph A."/>
            <person name="Burstein D."/>
            <person name="Anantharaman K."/>
            <person name="Lane K.R."/>
            <person name="Thomas B.C."/>
            <person name="Pan C."/>
            <person name="Northen T.R."/>
            <person name="Banfield J.F."/>
        </authorList>
    </citation>
    <scope>NUCLEOTIDE SEQUENCE [LARGE SCALE GENOMIC DNA]</scope>
    <source>
        <strain evidence="1">WS_8</strain>
    </source>
</reference>
<gene>
    <name evidence="1" type="ORF">E6K78_00210</name>
</gene>
<dbReference type="AlphaFoldDB" id="A0A538TYG8"/>
<accession>A0A538TYG8</accession>
<dbReference type="InterPro" id="IPR025639">
    <property type="entry name" value="DruA"/>
</dbReference>
<evidence type="ECO:0000313" key="1">
    <source>
        <dbReference type="EMBL" id="TMQ68696.1"/>
    </source>
</evidence>
<proteinExistence type="predicted"/>
<name>A0A538TYG8_UNCEI</name>
<protein>
    <submittedName>
        <fullName evidence="1">DUF4338 domain-containing protein</fullName>
    </submittedName>
</protein>
<dbReference type="Proteomes" id="UP000316609">
    <property type="component" value="Unassembled WGS sequence"/>
</dbReference>